<dbReference type="InterPro" id="IPR041255">
    <property type="entry name" value="LpxI_N"/>
</dbReference>
<dbReference type="HOGENOM" id="CLU_085042_1_0_5"/>
<dbReference type="PANTHER" id="PTHR39962:SF1">
    <property type="entry name" value="LPXI FAMILY PROTEIN"/>
    <property type="match status" value="1"/>
</dbReference>
<dbReference type="Pfam" id="PF17930">
    <property type="entry name" value="LpxI_N"/>
    <property type="match status" value="1"/>
</dbReference>
<evidence type="ECO:0000313" key="4">
    <source>
        <dbReference type="Proteomes" id="UP000004318"/>
    </source>
</evidence>
<reference evidence="3 4" key="1">
    <citation type="journal article" date="2010" name="J. Bacteriol.">
        <title>Genome sequences of Oceanicola granulosus HTCC2516(T) and Oceanicola batsensis HTCC2597(TDelta).</title>
        <authorList>
            <person name="Thrash J.C."/>
            <person name="Cho J.C."/>
            <person name="Vergin K.L."/>
            <person name="Giovannoni S.J."/>
        </authorList>
    </citation>
    <scope>NUCLEOTIDE SEQUENCE [LARGE SCALE GENOMIC DNA]</scope>
    <source>
        <strain evidence="4">ATCC BAA-863 / DSM 15984 / KCTC 12145 / HTCC2597</strain>
    </source>
</reference>
<dbReference type="AlphaFoldDB" id="A3TWV6"/>
<accession>A3TWV6</accession>
<evidence type="ECO:0000313" key="3">
    <source>
        <dbReference type="EMBL" id="EAQ03316.1"/>
    </source>
</evidence>
<dbReference type="STRING" id="252305.OB2597_01812"/>
<feature type="domain" description="LpxI C-terminal" evidence="1">
    <location>
        <begin position="131"/>
        <end position="263"/>
    </location>
</feature>
<keyword evidence="4" id="KW-1185">Reference proteome</keyword>
<protein>
    <recommendedName>
        <fullName evidence="5">Phosphatidate cytidyltransferase</fullName>
    </recommendedName>
</protein>
<dbReference type="Proteomes" id="UP000004318">
    <property type="component" value="Unassembled WGS sequence"/>
</dbReference>
<name>A3TWV6_PSEBH</name>
<dbReference type="InterPro" id="IPR043167">
    <property type="entry name" value="LpxI_C_sf"/>
</dbReference>
<evidence type="ECO:0008006" key="5">
    <source>
        <dbReference type="Google" id="ProtNLM"/>
    </source>
</evidence>
<dbReference type="EMBL" id="AAMO01000004">
    <property type="protein sequence ID" value="EAQ03316.1"/>
    <property type="molecule type" value="Genomic_DNA"/>
</dbReference>
<evidence type="ECO:0000259" key="2">
    <source>
        <dbReference type="Pfam" id="PF17930"/>
    </source>
</evidence>
<dbReference type="InterPro" id="IPR053174">
    <property type="entry name" value="LpxI"/>
</dbReference>
<dbReference type="Gene3D" id="3.40.50.20">
    <property type="match status" value="1"/>
</dbReference>
<gene>
    <name evidence="3" type="ORF">OB2597_01812</name>
</gene>
<sequence length="268" mass="27611">MPRTGIIAGSGGLPRLLADGLPEARVIAFEGTATDVPEHRLSRHRIERLGALFDDLRAAGVDRVVLAGAMSRPALDPAVLDPVMRDLAPRILQAMQGGDDALLRLVVGIFEEQGFAVIGAHEALPDLTCEPGVLAGPGPSEATRADIARAEAILAALGPVDVGQGCVVSGGLCLGIETLQGTDAMLRFVAETPDGLRGRPGGILLKRPKPGQDLRVDMPAIGPETARAAAAAGLSGIVVAAGRTLLIDRAALCAECDARGLFLLAERP</sequence>
<dbReference type="PANTHER" id="PTHR39962">
    <property type="entry name" value="BLL4848 PROTEIN"/>
    <property type="match status" value="1"/>
</dbReference>
<dbReference type="OrthoDB" id="9789836at2"/>
<dbReference type="InterPro" id="IPR010415">
    <property type="entry name" value="LpxI_C"/>
</dbReference>
<feature type="domain" description="LpxI N-terminal" evidence="2">
    <location>
        <begin position="4"/>
        <end position="127"/>
    </location>
</feature>
<evidence type="ECO:0000259" key="1">
    <source>
        <dbReference type="Pfam" id="PF06230"/>
    </source>
</evidence>
<dbReference type="eggNOG" id="COG3494">
    <property type="taxonomic scope" value="Bacteria"/>
</dbReference>
<organism evidence="3 4">
    <name type="scientific">Pseudooceanicola batsensis (strain ATCC BAA-863 / DSM 15984 / KCTC 12145 / HTCC2597)</name>
    <name type="common">Oceanicola batsensis</name>
    <dbReference type="NCBI Taxonomy" id="252305"/>
    <lineage>
        <taxon>Bacteria</taxon>
        <taxon>Pseudomonadati</taxon>
        <taxon>Pseudomonadota</taxon>
        <taxon>Alphaproteobacteria</taxon>
        <taxon>Rhodobacterales</taxon>
        <taxon>Paracoccaceae</taxon>
        <taxon>Pseudooceanicola</taxon>
    </lineage>
</organism>
<dbReference type="RefSeq" id="WP_009804616.1">
    <property type="nucleotide sequence ID" value="NZ_CH724131.1"/>
</dbReference>
<comment type="caution">
    <text evidence="3">The sequence shown here is derived from an EMBL/GenBank/DDBJ whole genome shotgun (WGS) entry which is preliminary data.</text>
</comment>
<dbReference type="Gene3D" id="3.40.140.80">
    <property type="match status" value="1"/>
</dbReference>
<proteinExistence type="predicted"/>
<dbReference type="Pfam" id="PF06230">
    <property type="entry name" value="LpxI_C"/>
    <property type="match status" value="1"/>
</dbReference>